<protein>
    <submittedName>
        <fullName evidence="1">Uncharacterized protein</fullName>
    </submittedName>
</protein>
<organism evidence="1">
    <name type="scientific">marine sediment metagenome</name>
    <dbReference type="NCBI Taxonomy" id="412755"/>
    <lineage>
        <taxon>unclassified sequences</taxon>
        <taxon>metagenomes</taxon>
        <taxon>ecological metagenomes</taxon>
    </lineage>
</organism>
<sequence length="35" mass="3656">MLLLLLVVLGVGGLVVGIGFSLAPKEDYITETPVE</sequence>
<gene>
    <name evidence="1" type="ORF">S01H1_11666</name>
</gene>
<proteinExistence type="predicted"/>
<feature type="non-terminal residue" evidence="1">
    <location>
        <position position="35"/>
    </location>
</feature>
<dbReference type="AlphaFoldDB" id="X0SJ95"/>
<name>X0SJ95_9ZZZZ</name>
<comment type="caution">
    <text evidence="1">The sequence shown here is derived from an EMBL/GenBank/DDBJ whole genome shotgun (WGS) entry which is preliminary data.</text>
</comment>
<dbReference type="EMBL" id="BARS01005952">
    <property type="protein sequence ID" value="GAF81158.1"/>
    <property type="molecule type" value="Genomic_DNA"/>
</dbReference>
<evidence type="ECO:0000313" key="1">
    <source>
        <dbReference type="EMBL" id="GAF81158.1"/>
    </source>
</evidence>
<accession>X0SJ95</accession>
<reference evidence="1" key="1">
    <citation type="journal article" date="2014" name="Front. Microbiol.">
        <title>High frequency of phylogenetically diverse reductive dehalogenase-homologous genes in deep subseafloor sedimentary metagenomes.</title>
        <authorList>
            <person name="Kawai M."/>
            <person name="Futagami T."/>
            <person name="Toyoda A."/>
            <person name="Takaki Y."/>
            <person name="Nishi S."/>
            <person name="Hori S."/>
            <person name="Arai W."/>
            <person name="Tsubouchi T."/>
            <person name="Morono Y."/>
            <person name="Uchiyama I."/>
            <person name="Ito T."/>
            <person name="Fujiyama A."/>
            <person name="Inagaki F."/>
            <person name="Takami H."/>
        </authorList>
    </citation>
    <scope>NUCLEOTIDE SEQUENCE</scope>
    <source>
        <strain evidence="1">Expedition CK06-06</strain>
    </source>
</reference>